<feature type="chain" id="PRO_5046791724" evidence="1">
    <location>
        <begin position="21"/>
        <end position="150"/>
    </location>
</feature>
<dbReference type="InterPro" id="IPR004864">
    <property type="entry name" value="LEA_2"/>
</dbReference>
<accession>A0ABV8Q2S6</accession>
<dbReference type="RefSeq" id="WP_379015802.1">
    <property type="nucleotide sequence ID" value="NZ_JBHSDC010000030.1"/>
</dbReference>
<dbReference type="Pfam" id="PF03168">
    <property type="entry name" value="LEA_2"/>
    <property type="match status" value="1"/>
</dbReference>
<organism evidence="3 4">
    <name type="scientific">Parasediminibacterium paludis</name>
    <dbReference type="NCBI Taxonomy" id="908966"/>
    <lineage>
        <taxon>Bacteria</taxon>
        <taxon>Pseudomonadati</taxon>
        <taxon>Bacteroidota</taxon>
        <taxon>Chitinophagia</taxon>
        <taxon>Chitinophagales</taxon>
        <taxon>Chitinophagaceae</taxon>
        <taxon>Parasediminibacterium</taxon>
    </lineage>
</organism>
<evidence type="ECO:0000259" key="2">
    <source>
        <dbReference type="Pfam" id="PF03168"/>
    </source>
</evidence>
<evidence type="ECO:0000256" key="1">
    <source>
        <dbReference type="SAM" id="SignalP"/>
    </source>
</evidence>
<dbReference type="SUPFAM" id="SSF117070">
    <property type="entry name" value="LEA14-like"/>
    <property type="match status" value="1"/>
</dbReference>
<proteinExistence type="predicted"/>
<keyword evidence="1" id="KW-0732">Signal</keyword>
<dbReference type="EMBL" id="JBHSDC010000030">
    <property type="protein sequence ID" value="MFC4233497.1"/>
    <property type="molecule type" value="Genomic_DNA"/>
</dbReference>
<protein>
    <submittedName>
        <fullName evidence="3">LEA type 2 family protein</fullName>
    </submittedName>
</protein>
<sequence>MKKYAFYSPLLLILLCIACAKPKAFEYRALKNVQLQQANLDNTNLTFQLVYFNPNKFAVDLKRIDGEVYINNNYLGKVVLDTAMHISKLSEFTIASTISVNTIRVLKNSLSSFLGNETLIKVTGTTRVGRAGFYITVPFNYEAKHQLKLF</sequence>
<evidence type="ECO:0000313" key="3">
    <source>
        <dbReference type="EMBL" id="MFC4233497.1"/>
    </source>
</evidence>
<comment type="caution">
    <text evidence="3">The sequence shown here is derived from an EMBL/GenBank/DDBJ whole genome shotgun (WGS) entry which is preliminary data.</text>
</comment>
<feature type="domain" description="Late embryogenesis abundant protein LEA-2 subgroup" evidence="2">
    <location>
        <begin position="53"/>
        <end position="140"/>
    </location>
</feature>
<dbReference type="Gene3D" id="2.60.40.1820">
    <property type="match status" value="1"/>
</dbReference>
<reference evidence="4" key="1">
    <citation type="journal article" date="2019" name="Int. J. Syst. Evol. Microbiol.">
        <title>The Global Catalogue of Microorganisms (GCM) 10K type strain sequencing project: providing services to taxonomists for standard genome sequencing and annotation.</title>
        <authorList>
            <consortium name="The Broad Institute Genomics Platform"/>
            <consortium name="The Broad Institute Genome Sequencing Center for Infectious Disease"/>
            <person name="Wu L."/>
            <person name="Ma J."/>
        </authorList>
    </citation>
    <scope>NUCLEOTIDE SEQUENCE [LARGE SCALE GENOMIC DNA]</scope>
    <source>
        <strain evidence="4">CECT 8010</strain>
    </source>
</reference>
<name>A0ABV8Q2S6_9BACT</name>
<gene>
    <name evidence="3" type="ORF">ACFOW1_16470</name>
</gene>
<dbReference type="Proteomes" id="UP001595906">
    <property type="component" value="Unassembled WGS sequence"/>
</dbReference>
<evidence type="ECO:0000313" key="4">
    <source>
        <dbReference type="Proteomes" id="UP001595906"/>
    </source>
</evidence>
<feature type="signal peptide" evidence="1">
    <location>
        <begin position="1"/>
        <end position="20"/>
    </location>
</feature>
<keyword evidence="4" id="KW-1185">Reference proteome</keyword>